<name>A0A0G4B1Z7_9BACT</name>
<accession>A0A0G4B1Z7</accession>
<protein>
    <submittedName>
        <fullName evidence="1">Uncharacterized protein</fullName>
    </submittedName>
</protein>
<sequence>MAVVISQHSSQSEPFKELTATQIEIASVSQIEYELDKIASIGDKIASLRHGRLSLIPFKETMYREIDDLQEEIEKLAEQAKGLAPYHAALIKRYRELRDTESYVTA</sequence>
<organism evidence="1 2">
    <name type="scientific">Berkelbacteria bacterium GW2011_GWE1_39_12</name>
    <dbReference type="NCBI Taxonomy" id="1618337"/>
    <lineage>
        <taxon>Bacteria</taxon>
        <taxon>Candidatus Berkelbacteria</taxon>
    </lineage>
</organism>
<dbReference type="KEGG" id="bbgw:UT28_C0001G0040"/>
<dbReference type="AlphaFoldDB" id="A0A0G4B1Z7"/>
<evidence type="ECO:0000313" key="2">
    <source>
        <dbReference type="Proteomes" id="UP000035648"/>
    </source>
</evidence>
<reference evidence="1 2" key="1">
    <citation type="journal article" date="2015" name="Nature">
        <title>rRNA introns, odd ribosomes, and small enigmatic genomes across a large radiation of phyla.</title>
        <authorList>
            <person name="Brown C.T."/>
            <person name="Hug L.A."/>
            <person name="Thomas B.C."/>
            <person name="Sharon I."/>
            <person name="Castelle C.J."/>
            <person name="Singh A."/>
            <person name="Wilkins M.J."/>
            <person name="Williams K.H."/>
            <person name="Banfield J.F."/>
        </authorList>
    </citation>
    <scope>NUCLEOTIDE SEQUENCE [LARGE SCALE GENOMIC DNA]</scope>
</reference>
<evidence type="ECO:0000313" key="1">
    <source>
        <dbReference type="EMBL" id="AKM81859.1"/>
    </source>
</evidence>
<proteinExistence type="predicted"/>
<dbReference type="EMBL" id="CP011213">
    <property type="protein sequence ID" value="AKM81859.1"/>
    <property type="molecule type" value="Genomic_DNA"/>
</dbReference>
<dbReference type="Proteomes" id="UP000035648">
    <property type="component" value="Chromosome"/>
</dbReference>
<gene>
    <name evidence="1" type="ORF">UT28_C0001G0040</name>
</gene>
<dbReference type="STRING" id="1618337.UT28_C0001G0040"/>